<reference evidence="2" key="1">
    <citation type="submission" date="2018-05" db="EMBL/GenBank/DDBJ databases">
        <authorList>
            <person name="Lanie J.A."/>
            <person name="Ng W.-L."/>
            <person name="Kazmierczak K.M."/>
            <person name="Andrzejewski T.M."/>
            <person name="Davidsen T.M."/>
            <person name="Wayne K.J."/>
            <person name="Tettelin H."/>
            <person name="Glass J.I."/>
            <person name="Rusch D."/>
            <person name="Podicherti R."/>
            <person name="Tsui H.-C.T."/>
            <person name="Winkler M.E."/>
        </authorList>
    </citation>
    <scope>NUCLEOTIDE SEQUENCE</scope>
</reference>
<protein>
    <submittedName>
        <fullName evidence="2">Uncharacterized protein</fullName>
    </submittedName>
</protein>
<organism evidence="2">
    <name type="scientific">marine metagenome</name>
    <dbReference type="NCBI Taxonomy" id="408172"/>
    <lineage>
        <taxon>unclassified sequences</taxon>
        <taxon>metagenomes</taxon>
        <taxon>ecological metagenomes</taxon>
    </lineage>
</organism>
<feature type="region of interest" description="Disordered" evidence="1">
    <location>
        <begin position="1"/>
        <end position="22"/>
    </location>
</feature>
<accession>A0A382RA20</accession>
<feature type="non-terminal residue" evidence="2">
    <location>
        <position position="22"/>
    </location>
</feature>
<dbReference type="AlphaFoldDB" id="A0A382RA20"/>
<evidence type="ECO:0000313" key="2">
    <source>
        <dbReference type="EMBL" id="SVC94564.1"/>
    </source>
</evidence>
<gene>
    <name evidence="2" type="ORF">METZ01_LOCUS347418</name>
</gene>
<evidence type="ECO:0000256" key="1">
    <source>
        <dbReference type="SAM" id="MobiDB-lite"/>
    </source>
</evidence>
<sequence length="22" mass="2240">MTDLDNPPVATSANIAPALTRA</sequence>
<dbReference type="EMBL" id="UINC01120214">
    <property type="protein sequence ID" value="SVC94564.1"/>
    <property type="molecule type" value="Genomic_DNA"/>
</dbReference>
<name>A0A382RA20_9ZZZZ</name>
<proteinExistence type="predicted"/>